<keyword evidence="6 9" id="KW-0333">Golgi apparatus</keyword>
<keyword evidence="9" id="KW-0735">Signal-anchor</keyword>
<dbReference type="AlphaFoldDB" id="A0AAV2QH98"/>
<dbReference type="Proteomes" id="UP001497623">
    <property type="component" value="Unassembled WGS sequence"/>
</dbReference>
<evidence type="ECO:0000256" key="8">
    <source>
        <dbReference type="ARBA" id="ARBA00023180"/>
    </source>
</evidence>
<dbReference type="InterPro" id="IPR005331">
    <property type="entry name" value="Sulfotransferase"/>
</dbReference>
<dbReference type="EMBL" id="CAXKWB010007285">
    <property type="protein sequence ID" value="CAL4086418.1"/>
    <property type="molecule type" value="Genomic_DNA"/>
</dbReference>
<organism evidence="10 11">
    <name type="scientific">Meganyctiphanes norvegica</name>
    <name type="common">Northern krill</name>
    <name type="synonym">Thysanopoda norvegica</name>
    <dbReference type="NCBI Taxonomy" id="48144"/>
    <lineage>
        <taxon>Eukaryota</taxon>
        <taxon>Metazoa</taxon>
        <taxon>Ecdysozoa</taxon>
        <taxon>Arthropoda</taxon>
        <taxon>Crustacea</taxon>
        <taxon>Multicrustacea</taxon>
        <taxon>Malacostraca</taxon>
        <taxon>Eumalacostraca</taxon>
        <taxon>Eucarida</taxon>
        <taxon>Euphausiacea</taxon>
        <taxon>Euphausiidae</taxon>
        <taxon>Meganyctiphanes</taxon>
    </lineage>
</organism>
<evidence type="ECO:0000256" key="7">
    <source>
        <dbReference type="ARBA" id="ARBA00023136"/>
    </source>
</evidence>
<comment type="subcellular location">
    <subcellularLocation>
        <location evidence="1 9">Golgi apparatus membrane</location>
        <topology evidence="1 9">Single-pass type II membrane protein</topology>
    </subcellularLocation>
</comment>
<dbReference type="InterPro" id="IPR018011">
    <property type="entry name" value="Carb_sulfotrans_8-10"/>
</dbReference>
<comment type="similarity">
    <text evidence="2 9">Belongs to the sulfotransferase 2 family.</text>
</comment>
<evidence type="ECO:0000256" key="1">
    <source>
        <dbReference type="ARBA" id="ARBA00004323"/>
    </source>
</evidence>
<keyword evidence="8 9" id="KW-0325">Glycoprotein</keyword>
<keyword evidence="3 9" id="KW-0808">Transferase</keyword>
<keyword evidence="5" id="KW-1133">Transmembrane helix</keyword>
<dbReference type="GO" id="GO:0016051">
    <property type="term" value="P:carbohydrate biosynthetic process"/>
    <property type="evidence" value="ECO:0007669"/>
    <property type="project" value="InterPro"/>
</dbReference>
<keyword evidence="7" id="KW-0472">Membrane</keyword>
<evidence type="ECO:0000313" key="11">
    <source>
        <dbReference type="Proteomes" id="UP001497623"/>
    </source>
</evidence>
<keyword evidence="4" id="KW-0812">Transmembrane</keyword>
<evidence type="ECO:0000256" key="6">
    <source>
        <dbReference type="ARBA" id="ARBA00023034"/>
    </source>
</evidence>
<feature type="non-terminal residue" evidence="10">
    <location>
        <position position="1"/>
    </location>
</feature>
<gene>
    <name evidence="10" type="ORF">MNOR_LOCUS12995</name>
</gene>
<evidence type="ECO:0000256" key="9">
    <source>
        <dbReference type="RuleBase" id="RU364020"/>
    </source>
</evidence>
<evidence type="ECO:0000256" key="5">
    <source>
        <dbReference type="ARBA" id="ARBA00022989"/>
    </source>
</evidence>
<dbReference type="PANTHER" id="PTHR12137">
    <property type="entry name" value="CARBOHYDRATE SULFOTRANSFERASE"/>
    <property type="match status" value="1"/>
</dbReference>
<evidence type="ECO:0000256" key="3">
    <source>
        <dbReference type="ARBA" id="ARBA00022679"/>
    </source>
</evidence>
<proteinExistence type="inferred from homology"/>
<dbReference type="Pfam" id="PF03567">
    <property type="entry name" value="Sulfotransfer_2"/>
    <property type="match status" value="1"/>
</dbReference>
<comment type="caution">
    <text evidence="10">The sequence shown here is derived from an EMBL/GenBank/DDBJ whole genome shotgun (WGS) entry which is preliminary data.</text>
</comment>
<keyword evidence="9" id="KW-0119">Carbohydrate metabolism</keyword>
<sequence length="101" mass="12229">EDIPNILNAMGIAEKNETSWNRNNSTKKAGAKKSMESYYQDLPKELLCKVYWTYRMDFLLFDYEIPDFLKEFHDKRTETNIFTCRIWEKRYPNVYKVINKS</sequence>
<name>A0AAV2QH98_MEGNR</name>
<dbReference type="PANTHER" id="PTHR12137:SF54">
    <property type="entry name" value="CARBOHYDRATE SULFOTRANSFERASE"/>
    <property type="match status" value="1"/>
</dbReference>
<evidence type="ECO:0000256" key="4">
    <source>
        <dbReference type="ARBA" id="ARBA00022692"/>
    </source>
</evidence>
<dbReference type="GO" id="GO:0008146">
    <property type="term" value="F:sulfotransferase activity"/>
    <property type="evidence" value="ECO:0007669"/>
    <property type="project" value="InterPro"/>
</dbReference>
<protein>
    <recommendedName>
        <fullName evidence="9">Carbohydrate sulfotransferase</fullName>
        <ecNumber evidence="9">2.8.2.-</ecNumber>
    </recommendedName>
</protein>
<evidence type="ECO:0000256" key="2">
    <source>
        <dbReference type="ARBA" id="ARBA00006339"/>
    </source>
</evidence>
<dbReference type="EC" id="2.8.2.-" evidence="9"/>
<dbReference type="GO" id="GO:0000139">
    <property type="term" value="C:Golgi membrane"/>
    <property type="evidence" value="ECO:0007669"/>
    <property type="project" value="UniProtKB-SubCell"/>
</dbReference>
<reference evidence="10 11" key="1">
    <citation type="submission" date="2024-05" db="EMBL/GenBank/DDBJ databases">
        <authorList>
            <person name="Wallberg A."/>
        </authorList>
    </citation>
    <scope>NUCLEOTIDE SEQUENCE [LARGE SCALE GENOMIC DNA]</scope>
</reference>
<keyword evidence="11" id="KW-1185">Reference proteome</keyword>
<accession>A0AAV2QH98</accession>
<evidence type="ECO:0000313" key="10">
    <source>
        <dbReference type="EMBL" id="CAL4086418.1"/>
    </source>
</evidence>